<dbReference type="RefSeq" id="WP_125486121.1">
    <property type="nucleotide sequence ID" value="NZ_RSDW01000001.1"/>
</dbReference>
<dbReference type="EMBL" id="RSDW01000001">
    <property type="protein sequence ID" value="RSL17658.1"/>
    <property type="molecule type" value="Genomic_DNA"/>
</dbReference>
<evidence type="ECO:0000256" key="5">
    <source>
        <dbReference type="ARBA" id="ARBA00022825"/>
    </source>
</evidence>
<evidence type="ECO:0000256" key="3">
    <source>
        <dbReference type="ARBA" id="ARBA00022729"/>
    </source>
</evidence>
<dbReference type="AlphaFoldDB" id="A0A428ML65"/>
<keyword evidence="5" id="KW-0720">Serine protease</keyword>
<comment type="similarity">
    <text evidence="1">Belongs to the peptidase S9C family.</text>
</comment>
<feature type="region of interest" description="Disordered" evidence="6">
    <location>
        <begin position="83"/>
        <end position="133"/>
    </location>
</feature>
<dbReference type="PANTHER" id="PTHR42776">
    <property type="entry name" value="SERINE PEPTIDASE S9 FAMILY MEMBER"/>
    <property type="match status" value="1"/>
</dbReference>
<protein>
    <submittedName>
        <fullName evidence="8">Dipeptidyl aminopeptidase/acylaminoacyl peptidase</fullName>
    </submittedName>
</protein>
<dbReference type="Gene3D" id="2.120.10.30">
    <property type="entry name" value="TolB, C-terminal domain"/>
    <property type="match status" value="2"/>
</dbReference>
<gene>
    <name evidence="8" type="ORF">EDE15_3194</name>
</gene>
<keyword evidence="4" id="KW-0378">Hydrolase</keyword>
<evidence type="ECO:0000259" key="7">
    <source>
        <dbReference type="Pfam" id="PF00326"/>
    </source>
</evidence>
<dbReference type="Pfam" id="PF07676">
    <property type="entry name" value="PD40"/>
    <property type="match status" value="3"/>
</dbReference>
<dbReference type="InterPro" id="IPR001375">
    <property type="entry name" value="Peptidase_S9_cat"/>
</dbReference>
<dbReference type="PANTHER" id="PTHR42776:SF13">
    <property type="entry name" value="DIPEPTIDYL-PEPTIDASE 5"/>
    <property type="match status" value="1"/>
</dbReference>
<evidence type="ECO:0000313" key="9">
    <source>
        <dbReference type="Proteomes" id="UP000269669"/>
    </source>
</evidence>
<evidence type="ECO:0000256" key="2">
    <source>
        <dbReference type="ARBA" id="ARBA00022670"/>
    </source>
</evidence>
<keyword evidence="9" id="KW-1185">Reference proteome</keyword>
<dbReference type="Pfam" id="PF00326">
    <property type="entry name" value="Peptidase_S9"/>
    <property type="match status" value="1"/>
</dbReference>
<dbReference type="GO" id="GO:0006508">
    <property type="term" value="P:proteolysis"/>
    <property type="evidence" value="ECO:0007669"/>
    <property type="project" value="UniProtKB-KW"/>
</dbReference>
<proteinExistence type="inferred from homology"/>
<keyword evidence="8" id="KW-0031">Aminopeptidase</keyword>
<keyword evidence="3" id="KW-0732">Signal</keyword>
<comment type="caution">
    <text evidence="8">The sequence shown here is derived from an EMBL/GenBank/DDBJ whole genome shotgun (WGS) entry which is preliminary data.</text>
</comment>
<evidence type="ECO:0000256" key="4">
    <source>
        <dbReference type="ARBA" id="ARBA00022801"/>
    </source>
</evidence>
<dbReference type="FunFam" id="3.40.50.1820:FF:000028">
    <property type="entry name" value="S9 family peptidase"/>
    <property type="match status" value="1"/>
</dbReference>
<dbReference type="InterPro" id="IPR029058">
    <property type="entry name" value="AB_hydrolase_fold"/>
</dbReference>
<feature type="compositionally biased region" description="Gly residues" evidence="6">
    <location>
        <begin position="99"/>
        <end position="111"/>
    </location>
</feature>
<dbReference type="InterPro" id="IPR003006">
    <property type="entry name" value="Ig/MHC_CS"/>
</dbReference>
<dbReference type="SUPFAM" id="SSF82171">
    <property type="entry name" value="DPP6 N-terminal domain-like"/>
    <property type="match status" value="1"/>
</dbReference>
<dbReference type="SUPFAM" id="SSF53474">
    <property type="entry name" value="alpha/beta-Hydrolases"/>
    <property type="match status" value="1"/>
</dbReference>
<evidence type="ECO:0000256" key="6">
    <source>
        <dbReference type="SAM" id="MobiDB-lite"/>
    </source>
</evidence>
<dbReference type="Gene3D" id="3.40.50.1820">
    <property type="entry name" value="alpha/beta hydrolase"/>
    <property type="match status" value="1"/>
</dbReference>
<dbReference type="InterPro" id="IPR011042">
    <property type="entry name" value="6-blade_b-propeller_TolB-like"/>
</dbReference>
<feature type="domain" description="Peptidase S9 prolyl oligopeptidase catalytic" evidence="7">
    <location>
        <begin position="587"/>
        <end position="819"/>
    </location>
</feature>
<accession>A0A428ML65</accession>
<dbReference type="InterPro" id="IPR011659">
    <property type="entry name" value="WD40"/>
</dbReference>
<dbReference type="PROSITE" id="PS00290">
    <property type="entry name" value="IG_MHC"/>
    <property type="match status" value="1"/>
</dbReference>
<feature type="compositionally biased region" description="Low complexity" evidence="6">
    <location>
        <begin position="112"/>
        <end position="122"/>
    </location>
</feature>
<organism evidence="8 9">
    <name type="scientific">Edaphobacter aggregans</name>
    <dbReference type="NCBI Taxonomy" id="570835"/>
    <lineage>
        <taxon>Bacteria</taxon>
        <taxon>Pseudomonadati</taxon>
        <taxon>Acidobacteriota</taxon>
        <taxon>Terriglobia</taxon>
        <taxon>Terriglobales</taxon>
        <taxon>Acidobacteriaceae</taxon>
        <taxon>Edaphobacter</taxon>
    </lineage>
</organism>
<evidence type="ECO:0000313" key="8">
    <source>
        <dbReference type="EMBL" id="RSL17658.1"/>
    </source>
</evidence>
<name>A0A428ML65_9BACT</name>
<dbReference type="Proteomes" id="UP000269669">
    <property type="component" value="Unassembled WGS sequence"/>
</dbReference>
<sequence>MKILAALVSSVILGGVVFGQVAARAGDGTADGTAWKRPMTFADLQRMRRVSDPQISPSGKWVMFSVVDVDLAANTKTSHLWVVPMGGGREQGTGNRDQGVGGGGQGVGGAASGPSSSEDVGASSGGRGVVGRERQITFWKEGESEGRFSPDGRQVAFVATGGASGQSQIFLADWDEAAGKVGTPRQLTRVSTEADGPVWSPDSQRILFVSRVYPECSVEDTWLHQDECNRKKDEAAAKSPVKAMVFDQLLFRHWDRFVGPKRSHVLVVSATDGNAVRDLTTSRDVADAEVPTFSLGGPIGYAWAPDSKEIAYVTNLDLVPAASTNNDVFTLRLDEPRARPVRISTSLGSDDGPAYSADGKWIAFRSQERAGYESDRFRLMLFDREKKTTRDLTPTMRTPRGQLFDGWIDEFIWAPDSSSFLFTSSIRGEGAVFSLDLCEACPQAKSQALFVRRTDVGEFSDLRAFNDKTNHGFTTLVASKMTVTHPTEIVSVSLGLLGHGFEDVLYSKGSEPDITPDFGSEHVLTHLNDGFLQAIAMEKMESYWFTGAEGAKVQGFIIPPPNFNPAMTYPVKFLIHGGPQSAWGDAWSYRWNAELMAADGYVVLMVNPRGSTGYGQAFIDGVNGDWGGKAYLDLMSGLDAAEAKYLFIDKNRECALGASFGGFMANWILTHTNRFACIVTHDGMFNPQSAYGTTDELWFNEWEFRDHSPAGKKAGGLAQVSAPGQPWTYFDRPAASDNFRRWSPLLFIKNAKTPTLVIDSQKDYRLDVSEGFQLFTALQRLGVPSRMLYFPDEGHWVLKPQNSQLWYQEVGEWCDRWTKGDNYSSVGVVGPVVAPAAAAPVTPAAPVVKAKVQESPKVVAPVAVVPKVAVAPVPQTVAPPQSPPKEVAKIVPPPTPAVSKAAVAAQETQQAGGASFLITIKAPEDEVQVGSDARVVITLKNISNHQVLIGRHTGTDNPEFSYRIEVRNAEGRAVEETAYARGVRQSEVNTVDYVQPGGIAVQTAHLAKLVNLRRPGRYTVQVSRKDAKTGAMVRSNEITLNIVP</sequence>
<dbReference type="OrthoDB" id="108903at2"/>
<keyword evidence="2" id="KW-0645">Protease</keyword>
<reference evidence="8 9" key="1">
    <citation type="submission" date="2018-12" db="EMBL/GenBank/DDBJ databases">
        <title>Sequencing of bacterial isolates from soil warming experiment in Harvard Forest, Massachusetts, USA.</title>
        <authorList>
            <person name="Deangelis K."/>
        </authorList>
    </citation>
    <scope>NUCLEOTIDE SEQUENCE [LARGE SCALE GENOMIC DNA]</scope>
    <source>
        <strain evidence="8 9">EB153</strain>
    </source>
</reference>
<evidence type="ECO:0000256" key="1">
    <source>
        <dbReference type="ARBA" id="ARBA00010040"/>
    </source>
</evidence>
<dbReference type="GO" id="GO:0004177">
    <property type="term" value="F:aminopeptidase activity"/>
    <property type="evidence" value="ECO:0007669"/>
    <property type="project" value="UniProtKB-KW"/>
</dbReference>
<dbReference type="GO" id="GO:0004252">
    <property type="term" value="F:serine-type endopeptidase activity"/>
    <property type="evidence" value="ECO:0007669"/>
    <property type="project" value="TreeGrafter"/>
</dbReference>